<evidence type="ECO:0000313" key="4">
    <source>
        <dbReference type="Proteomes" id="UP001652628"/>
    </source>
</evidence>
<dbReference type="RefSeq" id="XP_016924320.4">
    <property type="nucleotide sequence ID" value="XM_017068831.4"/>
</dbReference>
<reference evidence="5" key="1">
    <citation type="submission" date="2025-08" db="UniProtKB">
        <authorList>
            <consortium name="RefSeq"/>
        </authorList>
    </citation>
    <scope>IDENTIFICATION</scope>
</reference>
<gene>
    <name evidence="5" type="primary">LOC108005537</name>
</gene>
<dbReference type="AlphaFoldDB" id="A0AB39YYI9"/>
<dbReference type="GO" id="GO:0005615">
    <property type="term" value="C:extracellular space"/>
    <property type="evidence" value="ECO:0007669"/>
    <property type="project" value="TreeGrafter"/>
</dbReference>
<name>A0AB39YYI9_DROSZ</name>
<dbReference type="SUPFAM" id="SSF56496">
    <property type="entry name" value="Fibrinogen C-terminal domain-like"/>
    <property type="match status" value="1"/>
</dbReference>
<dbReference type="InterPro" id="IPR002181">
    <property type="entry name" value="Fibrinogen_a/b/g_C_dom"/>
</dbReference>
<dbReference type="GeneID" id="108005537"/>
<feature type="domain" description="Fibrinogen C-terminal" evidence="3">
    <location>
        <begin position="221"/>
        <end position="436"/>
    </location>
</feature>
<dbReference type="InterPro" id="IPR036056">
    <property type="entry name" value="Fibrinogen-like_C"/>
</dbReference>
<protein>
    <submittedName>
        <fullName evidence="5">Fibrinogen-like protein 1</fullName>
    </submittedName>
</protein>
<proteinExistence type="predicted"/>
<dbReference type="PROSITE" id="PS51406">
    <property type="entry name" value="FIBRINOGEN_C_2"/>
    <property type="match status" value="1"/>
</dbReference>
<dbReference type="Proteomes" id="UP001652628">
    <property type="component" value="Chromosome 3"/>
</dbReference>
<sequence>MKPDSMNNLSKEPCSGNSSTENNSHSSDSDMEFVGTSAQGLRKSKEKNERKISDLERKLAEVEIHFKAEKEKVNLLECCIKDKDNFIKTLQMSIDLVNQTKDLSIQKMQSQIGVLQVALDLSKSSTSMKDNDNKEISGSVDSNYQHKKKNNELNSDIGKLKEKSGELVEWIDKTQKYENNLREKEEQIARLEFKIDESKLKIMKLEGVVQEKDDKLVEMEKKLAAYTLDAEDTTESHVFLNSSKVPSMKLVTLPDFEPFAAVFEDIPSAGAGWMIIQRRVDGSFDADIIKKLINGCGDLGGEFWLGLEKLYRMTTNRRFELYIHLVDFDNGTAFARYDNFVVGGPKDNYKLMSLGEYSGNAGDALRSHINERSIHDHTFGFTPSTKWWGKDDCNLNGKYCGSKVQLDTWDGIWWGRWNLGNRCSLKSCKMLIRPIP</sequence>
<dbReference type="PANTHER" id="PTHR19143">
    <property type="entry name" value="FIBRINOGEN/TENASCIN/ANGIOPOEITIN"/>
    <property type="match status" value="1"/>
</dbReference>
<accession>A0AB39YYI9</accession>
<dbReference type="InterPro" id="IPR050373">
    <property type="entry name" value="Fibrinogen_C-term_domain"/>
</dbReference>
<feature type="compositionally biased region" description="Polar residues" evidence="2">
    <location>
        <begin position="1"/>
        <end position="10"/>
    </location>
</feature>
<feature type="coiled-coil region" evidence="1">
    <location>
        <begin position="167"/>
        <end position="236"/>
    </location>
</feature>
<evidence type="ECO:0000313" key="5">
    <source>
        <dbReference type="RefSeq" id="XP_016924320.4"/>
    </source>
</evidence>
<feature type="region of interest" description="Disordered" evidence="2">
    <location>
        <begin position="126"/>
        <end position="149"/>
    </location>
</feature>
<keyword evidence="4" id="KW-1185">Reference proteome</keyword>
<keyword evidence="1" id="KW-0175">Coiled coil</keyword>
<dbReference type="Gene3D" id="3.90.215.10">
    <property type="entry name" value="Gamma Fibrinogen, chain A, domain 1"/>
    <property type="match status" value="1"/>
</dbReference>
<dbReference type="InterPro" id="IPR014716">
    <property type="entry name" value="Fibrinogen_a/b/g_C_1"/>
</dbReference>
<feature type="compositionally biased region" description="Low complexity" evidence="2">
    <location>
        <begin position="15"/>
        <end position="26"/>
    </location>
</feature>
<evidence type="ECO:0000256" key="2">
    <source>
        <dbReference type="SAM" id="MobiDB-lite"/>
    </source>
</evidence>
<evidence type="ECO:0000259" key="3">
    <source>
        <dbReference type="PROSITE" id="PS51406"/>
    </source>
</evidence>
<dbReference type="SMART" id="SM00186">
    <property type="entry name" value="FBG"/>
    <property type="match status" value="1"/>
</dbReference>
<dbReference type="PANTHER" id="PTHR19143:SF327">
    <property type="entry name" value="FI21813P1-RELATED"/>
    <property type="match status" value="1"/>
</dbReference>
<feature type="region of interest" description="Disordered" evidence="2">
    <location>
        <begin position="1"/>
        <end position="52"/>
    </location>
</feature>
<dbReference type="Pfam" id="PF00147">
    <property type="entry name" value="Fibrinogen_C"/>
    <property type="match status" value="1"/>
</dbReference>
<evidence type="ECO:0000256" key="1">
    <source>
        <dbReference type="SAM" id="Coils"/>
    </source>
</evidence>
<organism evidence="4 5">
    <name type="scientific">Drosophila suzukii</name>
    <name type="common">Spotted-wing drosophila fruit fly</name>
    <dbReference type="NCBI Taxonomy" id="28584"/>
    <lineage>
        <taxon>Eukaryota</taxon>
        <taxon>Metazoa</taxon>
        <taxon>Ecdysozoa</taxon>
        <taxon>Arthropoda</taxon>
        <taxon>Hexapoda</taxon>
        <taxon>Insecta</taxon>
        <taxon>Pterygota</taxon>
        <taxon>Neoptera</taxon>
        <taxon>Endopterygota</taxon>
        <taxon>Diptera</taxon>
        <taxon>Brachycera</taxon>
        <taxon>Muscomorpha</taxon>
        <taxon>Ephydroidea</taxon>
        <taxon>Drosophilidae</taxon>
        <taxon>Drosophila</taxon>
        <taxon>Sophophora</taxon>
    </lineage>
</organism>